<dbReference type="AlphaFoldDB" id="A0A7Z0EJN9"/>
<proteinExistence type="predicted"/>
<comment type="caution">
    <text evidence="3">The sequence shown here is derived from an EMBL/GenBank/DDBJ whole genome shotgun (WGS) entry which is preliminary data.</text>
</comment>
<feature type="compositionally biased region" description="Low complexity" evidence="1">
    <location>
        <begin position="12"/>
        <end position="30"/>
    </location>
</feature>
<dbReference type="GO" id="GO:0051301">
    <property type="term" value="P:cell division"/>
    <property type="evidence" value="ECO:0007669"/>
    <property type="project" value="UniProtKB-KW"/>
</dbReference>
<keyword evidence="2" id="KW-0472">Membrane</keyword>
<protein>
    <submittedName>
        <fullName evidence="3">Cell division protein FtsB</fullName>
    </submittedName>
</protein>
<keyword evidence="2" id="KW-0812">Transmembrane</keyword>
<dbReference type="RefSeq" id="WP_179821472.1">
    <property type="nucleotide sequence ID" value="NZ_JACCFS010000001.1"/>
</dbReference>
<feature type="region of interest" description="Disordered" evidence="1">
    <location>
        <begin position="1"/>
        <end position="56"/>
    </location>
</feature>
<name>A0A7Z0EJN9_9ACTN</name>
<evidence type="ECO:0000256" key="1">
    <source>
        <dbReference type="SAM" id="MobiDB-lite"/>
    </source>
</evidence>
<feature type="transmembrane region" description="Helical" evidence="2">
    <location>
        <begin position="58"/>
        <end position="78"/>
    </location>
</feature>
<feature type="region of interest" description="Disordered" evidence="1">
    <location>
        <begin position="123"/>
        <end position="152"/>
    </location>
</feature>
<evidence type="ECO:0000256" key="2">
    <source>
        <dbReference type="SAM" id="Phobius"/>
    </source>
</evidence>
<keyword evidence="3" id="KW-0131">Cell cycle</keyword>
<keyword evidence="4" id="KW-1185">Reference proteome</keyword>
<keyword evidence="2" id="KW-1133">Transmembrane helix</keyword>
<evidence type="ECO:0000313" key="3">
    <source>
        <dbReference type="EMBL" id="NYJ33314.1"/>
    </source>
</evidence>
<dbReference type="Proteomes" id="UP000572051">
    <property type="component" value="Unassembled WGS sequence"/>
</dbReference>
<gene>
    <name evidence="3" type="ORF">HNR10_001195</name>
</gene>
<organism evidence="3 4">
    <name type="scientific">Nocardiopsis aegyptia</name>
    <dbReference type="NCBI Taxonomy" id="220378"/>
    <lineage>
        <taxon>Bacteria</taxon>
        <taxon>Bacillati</taxon>
        <taxon>Actinomycetota</taxon>
        <taxon>Actinomycetes</taxon>
        <taxon>Streptosporangiales</taxon>
        <taxon>Nocardiopsidaceae</taxon>
        <taxon>Nocardiopsis</taxon>
    </lineage>
</organism>
<sequence length="152" mass="16014">MSTRTDTRRASSRGTAGTRTRPATKAAPKAAPKRAPARPATTTRAPRESGGGGRAPRIPFVLLVLCLLGGALVGLLVLRSVVAEEAFAITSLQAENRELSYEEQQLRESVAHLETSERIASEAEEMGMEPGEGPLFLDLDEGRVSGSVGSGD</sequence>
<dbReference type="EMBL" id="JACCFS010000001">
    <property type="protein sequence ID" value="NYJ33314.1"/>
    <property type="molecule type" value="Genomic_DNA"/>
</dbReference>
<reference evidence="3 4" key="1">
    <citation type="submission" date="2020-07" db="EMBL/GenBank/DDBJ databases">
        <title>Sequencing the genomes of 1000 actinobacteria strains.</title>
        <authorList>
            <person name="Klenk H.-P."/>
        </authorList>
    </citation>
    <scope>NUCLEOTIDE SEQUENCE [LARGE SCALE GENOMIC DNA]</scope>
    <source>
        <strain evidence="3 4">DSM 44442</strain>
    </source>
</reference>
<accession>A0A7Z0EJN9</accession>
<keyword evidence="3" id="KW-0132">Cell division</keyword>
<evidence type="ECO:0000313" key="4">
    <source>
        <dbReference type="Proteomes" id="UP000572051"/>
    </source>
</evidence>